<feature type="transmembrane region" description="Helical" evidence="1">
    <location>
        <begin position="108"/>
        <end position="126"/>
    </location>
</feature>
<keyword evidence="1" id="KW-0472">Membrane</keyword>
<feature type="transmembrane region" description="Helical" evidence="1">
    <location>
        <begin position="173"/>
        <end position="195"/>
    </location>
</feature>
<accession>I0IP24</accession>
<dbReference type="STRING" id="1162668.LFE_1340"/>
<name>I0IP24_LEPFC</name>
<proteinExistence type="predicted"/>
<feature type="transmembrane region" description="Helical" evidence="1">
    <location>
        <begin position="147"/>
        <end position="167"/>
    </location>
</feature>
<protein>
    <recommendedName>
        <fullName evidence="2">Acyltransferase 3 domain-containing protein</fullName>
    </recommendedName>
</protein>
<dbReference type="InterPro" id="IPR002656">
    <property type="entry name" value="Acyl_transf_3_dom"/>
</dbReference>
<dbReference type="EMBL" id="AP012342">
    <property type="protein sequence ID" value="BAM07023.1"/>
    <property type="molecule type" value="Genomic_DNA"/>
</dbReference>
<reference evidence="4" key="2">
    <citation type="submission" date="2012-03" db="EMBL/GenBank/DDBJ databases">
        <title>The complete genome sequence of the pioneer microbe on fresh volcanic deposit, Leptospirillum ferrooxidans strain C2-3.</title>
        <authorList>
            <person name="Fujimura R."/>
            <person name="Sato Y."/>
            <person name="Nishizawa T."/>
            <person name="Nanba K."/>
            <person name="Oshima K."/>
            <person name="Hattori M."/>
            <person name="Kamijo T."/>
            <person name="Ohta H."/>
        </authorList>
    </citation>
    <scope>NUCLEOTIDE SEQUENCE [LARGE SCALE GENOMIC DNA]</scope>
    <source>
        <strain evidence="4">C2-3</strain>
    </source>
</reference>
<dbReference type="HOGENOM" id="CLU_1298504_0_0_0"/>
<evidence type="ECO:0000259" key="2">
    <source>
        <dbReference type="Pfam" id="PF01757"/>
    </source>
</evidence>
<organism evidence="3 4">
    <name type="scientific">Leptospirillum ferrooxidans (strain C2-3)</name>
    <dbReference type="NCBI Taxonomy" id="1162668"/>
    <lineage>
        <taxon>Bacteria</taxon>
        <taxon>Pseudomonadati</taxon>
        <taxon>Nitrospirota</taxon>
        <taxon>Nitrospiria</taxon>
        <taxon>Nitrospirales</taxon>
        <taxon>Nitrospiraceae</taxon>
        <taxon>Leptospirillum</taxon>
    </lineage>
</organism>
<feature type="transmembrane region" description="Helical" evidence="1">
    <location>
        <begin position="34"/>
        <end position="66"/>
    </location>
</feature>
<evidence type="ECO:0000313" key="4">
    <source>
        <dbReference type="Proteomes" id="UP000007382"/>
    </source>
</evidence>
<evidence type="ECO:0000313" key="3">
    <source>
        <dbReference type="EMBL" id="BAM07023.1"/>
    </source>
</evidence>
<dbReference type="KEGG" id="lfc:LFE_1340"/>
<feature type="transmembrane region" description="Helical" evidence="1">
    <location>
        <begin position="78"/>
        <end position="102"/>
    </location>
</feature>
<sequence>MWTMHNEFLGSFVVFGLALWILNFNSRKKELRVIILYFLLIIFMIVIYNNIWLLPFVAGITCAIYFPEIEKNNSLYKAFKFVLGGIGLYLLGHYQSCGAYLYFKNINYIYSNTVGSCLLIFSLYNLRLSGFKSKIAVVLGKISFPLYLIHVLIICSFSSSLYIYMISNNYPHYFILIILFTLLISVIISYPLILINDVWIKSLNKLIIKLVK</sequence>
<reference evidence="3 4" key="1">
    <citation type="journal article" date="2012" name="J. Bacteriol.">
        <title>Complete Genome Sequence of Leptospirillum ferrooxidans Strain C2-3, Isolated from a Fresh Volcanic Ash Deposit on the Island of Miyake, Japan.</title>
        <authorList>
            <person name="Fujimura R."/>
            <person name="Sato Y."/>
            <person name="Nishizawa T."/>
            <person name="Oshima K."/>
            <person name="Kim S.-W."/>
            <person name="Hattori M."/>
            <person name="Kamijo T."/>
            <person name="Ohta H."/>
        </authorList>
    </citation>
    <scope>NUCLEOTIDE SEQUENCE [LARGE SCALE GENOMIC DNA]</scope>
    <source>
        <strain evidence="3 4">C2-3</strain>
    </source>
</reference>
<dbReference type="PATRIC" id="fig|1162668.3.peg.1576"/>
<dbReference type="Proteomes" id="UP000007382">
    <property type="component" value="Chromosome"/>
</dbReference>
<keyword evidence="1" id="KW-0812">Transmembrane</keyword>
<keyword evidence="4" id="KW-1185">Reference proteome</keyword>
<gene>
    <name evidence="3" type="ordered locus">LFE_1340</name>
</gene>
<feature type="domain" description="Acyltransferase 3" evidence="2">
    <location>
        <begin position="12"/>
        <end position="189"/>
    </location>
</feature>
<keyword evidence="1" id="KW-1133">Transmembrane helix</keyword>
<dbReference type="GO" id="GO:0016747">
    <property type="term" value="F:acyltransferase activity, transferring groups other than amino-acyl groups"/>
    <property type="evidence" value="ECO:0007669"/>
    <property type="project" value="InterPro"/>
</dbReference>
<dbReference type="AlphaFoldDB" id="I0IP24"/>
<evidence type="ECO:0000256" key="1">
    <source>
        <dbReference type="SAM" id="Phobius"/>
    </source>
</evidence>
<dbReference type="Pfam" id="PF01757">
    <property type="entry name" value="Acyl_transf_3"/>
    <property type="match status" value="1"/>
</dbReference>